<dbReference type="Proteomes" id="UP001293254">
    <property type="component" value="Unassembled WGS sequence"/>
</dbReference>
<feature type="compositionally biased region" description="Acidic residues" evidence="1">
    <location>
        <begin position="78"/>
        <end position="92"/>
    </location>
</feature>
<dbReference type="EMBL" id="JACGWO010000001">
    <property type="protein sequence ID" value="KAK4441688.1"/>
    <property type="molecule type" value="Genomic_DNA"/>
</dbReference>
<feature type="region of interest" description="Disordered" evidence="1">
    <location>
        <begin position="78"/>
        <end position="104"/>
    </location>
</feature>
<keyword evidence="3" id="KW-1185">Reference proteome</keyword>
<evidence type="ECO:0000313" key="3">
    <source>
        <dbReference type="Proteomes" id="UP001293254"/>
    </source>
</evidence>
<dbReference type="AlphaFoldDB" id="A0AAE1Z595"/>
<protein>
    <recommendedName>
        <fullName evidence="4">Myb/SANT-like domain-containing protein</fullName>
    </recommendedName>
</protein>
<accession>A0AAE1Z595</accession>
<evidence type="ECO:0008006" key="4">
    <source>
        <dbReference type="Google" id="ProtNLM"/>
    </source>
</evidence>
<organism evidence="2 3">
    <name type="scientific">Sesamum alatum</name>
    <dbReference type="NCBI Taxonomy" id="300844"/>
    <lineage>
        <taxon>Eukaryota</taxon>
        <taxon>Viridiplantae</taxon>
        <taxon>Streptophyta</taxon>
        <taxon>Embryophyta</taxon>
        <taxon>Tracheophyta</taxon>
        <taxon>Spermatophyta</taxon>
        <taxon>Magnoliopsida</taxon>
        <taxon>eudicotyledons</taxon>
        <taxon>Gunneridae</taxon>
        <taxon>Pentapetalae</taxon>
        <taxon>asterids</taxon>
        <taxon>lamiids</taxon>
        <taxon>Lamiales</taxon>
        <taxon>Pedaliaceae</taxon>
        <taxon>Sesamum</taxon>
    </lineage>
</organism>
<gene>
    <name evidence="2" type="ORF">Salat_0503700</name>
</gene>
<reference evidence="2" key="1">
    <citation type="submission" date="2020-06" db="EMBL/GenBank/DDBJ databases">
        <authorList>
            <person name="Li T."/>
            <person name="Hu X."/>
            <person name="Zhang T."/>
            <person name="Song X."/>
            <person name="Zhang H."/>
            <person name="Dai N."/>
            <person name="Sheng W."/>
            <person name="Hou X."/>
            <person name="Wei L."/>
        </authorList>
    </citation>
    <scope>NUCLEOTIDE SEQUENCE</scope>
    <source>
        <strain evidence="2">3651</strain>
        <tissue evidence="2">Leaf</tissue>
    </source>
</reference>
<comment type="caution">
    <text evidence="2">The sequence shown here is derived from an EMBL/GenBank/DDBJ whole genome shotgun (WGS) entry which is preliminary data.</text>
</comment>
<evidence type="ECO:0000256" key="1">
    <source>
        <dbReference type="SAM" id="MobiDB-lite"/>
    </source>
</evidence>
<evidence type="ECO:0000313" key="2">
    <source>
        <dbReference type="EMBL" id="KAK4441688.1"/>
    </source>
</evidence>
<sequence>MPSTPIHHILDHLETPGFAWDRDENVVHADEEAWNWLENEFANAYHLEREPLWKELTAILGPGRLEEGPNGVVAISIDEEGGVNDENYDNESVDGGSGGSNVSD</sequence>
<reference evidence="2" key="2">
    <citation type="journal article" date="2024" name="Plant">
        <title>Genomic evolution and insights into agronomic trait innovations of Sesamum species.</title>
        <authorList>
            <person name="Miao H."/>
            <person name="Wang L."/>
            <person name="Qu L."/>
            <person name="Liu H."/>
            <person name="Sun Y."/>
            <person name="Le M."/>
            <person name="Wang Q."/>
            <person name="Wei S."/>
            <person name="Zheng Y."/>
            <person name="Lin W."/>
            <person name="Duan Y."/>
            <person name="Cao H."/>
            <person name="Xiong S."/>
            <person name="Wang X."/>
            <person name="Wei L."/>
            <person name="Li C."/>
            <person name="Ma Q."/>
            <person name="Ju M."/>
            <person name="Zhao R."/>
            <person name="Li G."/>
            <person name="Mu C."/>
            <person name="Tian Q."/>
            <person name="Mei H."/>
            <person name="Zhang T."/>
            <person name="Gao T."/>
            <person name="Zhang H."/>
        </authorList>
    </citation>
    <scope>NUCLEOTIDE SEQUENCE</scope>
    <source>
        <strain evidence="2">3651</strain>
    </source>
</reference>
<name>A0AAE1Z595_9LAMI</name>
<feature type="compositionally biased region" description="Gly residues" evidence="1">
    <location>
        <begin position="95"/>
        <end position="104"/>
    </location>
</feature>
<proteinExistence type="predicted"/>